<gene>
    <name evidence="12" type="ORF">GMRT_11115</name>
</gene>
<keyword evidence="8" id="KW-0443">Lipid metabolism</keyword>
<dbReference type="Pfam" id="PF00288">
    <property type="entry name" value="GHMP_kinases_N"/>
    <property type="match status" value="1"/>
</dbReference>
<dbReference type="Gene3D" id="3.30.230.10">
    <property type="match status" value="1"/>
</dbReference>
<comment type="pathway">
    <text evidence="9">Isoprenoid biosynthesis; isopentenyl diphosphate biosynthesis via mevalonate pathway; isopentenyl diphosphate from (R)-mevalonate: step 1/3.</text>
</comment>
<accession>A0A4Z1SSP6</accession>
<evidence type="ECO:0000256" key="4">
    <source>
        <dbReference type="ARBA" id="ARBA00022741"/>
    </source>
</evidence>
<keyword evidence="2" id="KW-0444">Lipid biosynthesis</keyword>
<dbReference type="VEuPathDB" id="GiardiaDB:GMRT_11115"/>
<evidence type="ECO:0000313" key="13">
    <source>
        <dbReference type="Proteomes" id="UP000315496"/>
    </source>
</evidence>
<dbReference type="Proteomes" id="UP000315496">
    <property type="component" value="Chromosome 2"/>
</dbReference>
<dbReference type="PRINTS" id="PR00959">
    <property type="entry name" value="MEVGALKINASE"/>
</dbReference>
<evidence type="ECO:0000256" key="8">
    <source>
        <dbReference type="ARBA" id="ARBA00023098"/>
    </source>
</evidence>
<protein>
    <submittedName>
        <fullName evidence="12">Mevalonate kinase</fullName>
    </submittedName>
</protein>
<evidence type="ECO:0000256" key="3">
    <source>
        <dbReference type="ARBA" id="ARBA00022679"/>
    </source>
</evidence>
<dbReference type="InterPro" id="IPR036554">
    <property type="entry name" value="GHMP_kinase_C_sf"/>
</dbReference>
<keyword evidence="3" id="KW-0808">Transferase</keyword>
<name>A0A4Z1SSP6_GIAMU</name>
<evidence type="ECO:0000259" key="11">
    <source>
        <dbReference type="Pfam" id="PF08544"/>
    </source>
</evidence>
<dbReference type="Gene3D" id="3.30.70.890">
    <property type="entry name" value="GHMP kinase, C-terminal domain"/>
    <property type="match status" value="1"/>
</dbReference>
<dbReference type="InterPro" id="IPR006204">
    <property type="entry name" value="GHMP_kinase_N_dom"/>
</dbReference>
<evidence type="ECO:0000256" key="2">
    <source>
        <dbReference type="ARBA" id="ARBA00022516"/>
    </source>
</evidence>
<dbReference type="GO" id="GO:0005524">
    <property type="term" value="F:ATP binding"/>
    <property type="evidence" value="ECO:0007669"/>
    <property type="project" value="UniProtKB-KW"/>
</dbReference>
<dbReference type="InterPro" id="IPR014721">
    <property type="entry name" value="Ribsml_uS5_D2-typ_fold_subgr"/>
</dbReference>
<evidence type="ECO:0000256" key="5">
    <source>
        <dbReference type="ARBA" id="ARBA00022777"/>
    </source>
</evidence>
<proteinExistence type="predicted"/>
<keyword evidence="1" id="KW-0963">Cytoplasm</keyword>
<dbReference type="InterPro" id="IPR006205">
    <property type="entry name" value="Mev_gal_kin"/>
</dbReference>
<feature type="domain" description="GHMP kinase N-terminal" evidence="10">
    <location>
        <begin position="69"/>
        <end position="160"/>
    </location>
</feature>
<dbReference type="InterPro" id="IPR013750">
    <property type="entry name" value="GHMP_kinase_C_dom"/>
</dbReference>
<evidence type="ECO:0000256" key="6">
    <source>
        <dbReference type="ARBA" id="ARBA00022840"/>
    </source>
</evidence>
<dbReference type="SUPFAM" id="SSF55060">
    <property type="entry name" value="GHMP Kinase, C-terminal domain"/>
    <property type="match status" value="1"/>
</dbReference>
<keyword evidence="13" id="KW-1185">Reference proteome</keyword>
<organism evidence="12 13">
    <name type="scientific">Giardia muris</name>
    <dbReference type="NCBI Taxonomy" id="5742"/>
    <lineage>
        <taxon>Eukaryota</taxon>
        <taxon>Metamonada</taxon>
        <taxon>Diplomonadida</taxon>
        <taxon>Hexamitidae</taxon>
        <taxon>Giardiinae</taxon>
        <taxon>Giardia</taxon>
    </lineage>
</organism>
<dbReference type="OrthoDB" id="1652964at2759"/>
<dbReference type="Pfam" id="PF08544">
    <property type="entry name" value="GHMP_kinases_C"/>
    <property type="match status" value="1"/>
</dbReference>
<dbReference type="InterPro" id="IPR020568">
    <property type="entry name" value="Ribosomal_Su5_D2-typ_SF"/>
</dbReference>
<dbReference type="GO" id="GO:0019287">
    <property type="term" value="P:isopentenyl diphosphate biosynthetic process, mevalonate pathway"/>
    <property type="evidence" value="ECO:0007669"/>
    <property type="project" value="UniProtKB-UniPathway"/>
</dbReference>
<keyword evidence="5 12" id="KW-0418">Kinase</keyword>
<evidence type="ECO:0000259" key="10">
    <source>
        <dbReference type="Pfam" id="PF00288"/>
    </source>
</evidence>
<evidence type="ECO:0000256" key="1">
    <source>
        <dbReference type="ARBA" id="ARBA00022490"/>
    </source>
</evidence>
<dbReference type="PANTHER" id="PTHR43290:SF2">
    <property type="entry name" value="MEVALONATE KINASE"/>
    <property type="match status" value="1"/>
</dbReference>
<dbReference type="GO" id="GO:0005829">
    <property type="term" value="C:cytosol"/>
    <property type="evidence" value="ECO:0007669"/>
    <property type="project" value="TreeGrafter"/>
</dbReference>
<dbReference type="UniPathway" id="UPA00057">
    <property type="reaction ID" value="UER00098"/>
</dbReference>
<comment type="caution">
    <text evidence="12">The sequence shown here is derived from an EMBL/GenBank/DDBJ whole genome shotgun (WGS) entry which is preliminary data.</text>
</comment>
<dbReference type="SUPFAM" id="SSF54211">
    <property type="entry name" value="Ribosomal protein S5 domain 2-like"/>
    <property type="match status" value="1"/>
</dbReference>
<keyword evidence="6" id="KW-0067">ATP-binding</keyword>
<dbReference type="AlphaFoldDB" id="A0A4Z1SSP6"/>
<evidence type="ECO:0000256" key="9">
    <source>
        <dbReference type="ARBA" id="ARBA00029438"/>
    </source>
</evidence>
<dbReference type="GO" id="GO:0004496">
    <property type="term" value="F:mevalonate kinase activity"/>
    <property type="evidence" value="ECO:0007669"/>
    <property type="project" value="InterPro"/>
</dbReference>
<reference evidence="12 13" key="1">
    <citation type="submission" date="2019-05" db="EMBL/GenBank/DDBJ databases">
        <title>The compact genome of Giardia muris reveals important steps in the evolution of intestinal protozoan parasites.</title>
        <authorList>
            <person name="Xu F."/>
            <person name="Jimenez-Gonzalez A."/>
            <person name="Einarsson E."/>
            <person name="Astvaldsson A."/>
            <person name="Peirasmaki D."/>
            <person name="Eckmann L."/>
            <person name="Andersson J.O."/>
            <person name="Svard S.G."/>
            <person name="Jerlstrom-Hultqvist J."/>
        </authorList>
    </citation>
    <scope>NUCLEOTIDE SEQUENCE [LARGE SCALE GENOMIC DNA]</scope>
    <source>
        <strain evidence="12 13">Roberts-Thomson</strain>
    </source>
</reference>
<dbReference type="PANTHER" id="PTHR43290">
    <property type="entry name" value="MEVALONATE KINASE"/>
    <property type="match status" value="1"/>
</dbReference>
<dbReference type="EMBL" id="VDLU01000002">
    <property type="protein sequence ID" value="TNJ28942.1"/>
    <property type="molecule type" value="Genomic_DNA"/>
</dbReference>
<keyword evidence="7" id="KW-0460">Magnesium</keyword>
<sequence>MLVNARVPLKVILSGEHAVLRGYPCVAMACDLHVSSTAKTGSGYISPTLYHGTQAVELTQCMRRAIEVLADEVWNRFHKRLNMLVESVIIHVPENTLGRGLGSSASILVSLIAVYFVLMAKVAGSEMPRLDDIIMMATRAEHEIHGRSSGIDVRTVTYGGFVVLNSSVKRLPKDILTKLGIKLVILDSMQPKSTKKAITTASSHRNYESILANIGKVTTLLINELLMEEGSTSRIHAFIKENQSYLAELGLMTPELIRTLETLSFCRSSKIIGAGLGGFCIGLYEGETYPGDMQAMGPRKINTSNGLEVSIDSIRIDLV</sequence>
<evidence type="ECO:0000256" key="7">
    <source>
        <dbReference type="ARBA" id="ARBA00022842"/>
    </source>
</evidence>
<keyword evidence="4" id="KW-0547">Nucleotide-binding</keyword>
<feature type="domain" description="GHMP kinase C-terminal" evidence="11">
    <location>
        <begin position="228"/>
        <end position="287"/>
    </location>
</feature>
<evidence type="ECO:0000313" key="12">
    <source>
        <dbReference type="EMBL" id="TNJ28942.1"/>
    </source>
</evidence>